<keyword evidence="2" id="KW-1185">Reference proteome</keyword>
<accession>A0AAE0XUW1</accession>
<proteinExistence type="predicted"/>
<evidence type="ECO:0000313" key="1">
    <source>
        <dbReference type="EMBL" id="KAK3711780.1"/>
    </source>
</evidence>
<name>A0AAE0XUW1_9GAST</name>
<comment type="caution">
    <text evidence="1">The sequence shown here is derived from an EMBL/GenBank/DDBJ whole genome shotgun (WGS) entry which is preliminary data.</text>
</comment>
<reference evidence="1" key="1">
    <citation type="journal article" date="2023" name="G3 (Bethesda)">
        <title>A reference genome for the long-term kleptoplast-retaining sea slug Elysia crispata morphotype clarki.</title>
        <authorList>
            <person name="Eastman K.E."/>
            <person name="Pendleton A.L."/>
            <person name="Shaikh M.A."/>
            <person name="Suttiyut T."/>
            <person name="Ogas R."/>
            <person name="Tomko P."/>
            <person name="Gavelis G."/>
            <person name="Widhalm J.R."/>
            <person name="Wisecaver J.H."/>
        </authorList>
    </citation>
    <scope>NUCLEOTIDE SEQUENCE</scope>
    <source>
        <strain evidence="1">ECLA1</strain>
    </source>
</reference>
<protein>
    <submittedName>
        <fullName evidence="1">Uncharacterized protein</fullName>
    </submittedName>
</protein>
<evidence type="ECO:0000313" key="2">
    <source>
        <dbReference type="Proteomes" id="UP001283361"/>
    </source>
</evidence>
<sequence length="75" mass="8239">MFSPKNVACAANMNPLGKLEGNESSQGLHSMRPLEMKIVYISGPFHTISSKKPCSTRSTLQNVIALIRTVMVFTK</sequence>
<dbReference type="Proteomes" id="UP001283361">
    <property type="component" value="Unassembled WGS sequence"/>
</dbReference>
<gene>
    <name evidence="1" type="ORF">RRG08_036986</name>
</gene>
<dbReference type="EMBL" id="JAWDGP010007596">
    <property type="protein sequence ID" value="KAK3711780.1"/>
    <property type="molecule type" value="Genomic_DNA"/>
</dbReference>
<organism evidence="1 2">
    <name type="scientific">Elysia crispata</name>
    <name type="common">lettuce slug</name>
    <dbReference type="NCBI Taxonomy" id="231223"/>
    <lineage>
        <taxon>Eukaryota</taxon>
        <taxon>Metazoa</taxon>
        <taxon>Spiralia</taxon>
        <taxon>Lophotrochozoa</taxon>
        <taxon>Mollusca</taxon>
        <taxon>Gastropoda</taxon>
        <taxon>Heterobranchia</taxon>
        <taxon>Euthyneura</taxon>
        <taxon>Panpulmonata</taxon>
        <taxon>Sacoglossa</taxon>
        <taxon>Placobranchoidea</taxon>
        <taxon>Plakobranchidae</taxon>
        <taxon>Elysia</taxon>
    </lineage>
</organism>
<dbReference type="AlphaFoldDB" id="A0AAE0XUW1"/>